<feature type="compositionally biased region" description="Basic and acidic residues" evidence="1">
    <location>
        <begin position="1"/>
        <end position="14"/>
    </location>
</feature>
<feature type="region of interest" description="Disordered" evidence="1">
    <location>
        <begin position="1"/>
        <end position="48"/>
    </location>
</feature>
<name>A0A0F9TRU8_9ZZZZ</name>
<protein>
    <submittedName>
        <fullName evidence="2">Uncharacterized protein</fullName>
    </submittedName>
</protein>
<comment type="caution">
    <text evidence="2">The sequence shown here is derived from an EMBL/GenBank/DDBJ whole genome shotgun (WGS) entry which is preliminary data.</text>
</comment>
<gene>
    <name evidence="2" type="ORF">LCGC14_0358080</name>
</gene>
<evidence type="ECO:0000256" key="1">
    <source>
        <dbReference type="SAM" id="MobiDB-lite"/>
    </source>
</evidence>
<accession>A0A0F9TRU8</accession>
<proteinExistence type="predicted"/>
<organism evidence="2">
    <name type="scientific">marine sediment metagenome</name>
    <dbReference type="NCBI Taxonomy" id="412755"/>
    <lineage>
        <taxon>unclassified sequences</taxon>
        <taxon>metagenomes</taxon>
        <taxon>ecological metagenomes</taxon>
    </lineage>
</organism>
<sequence length="102" mass="11362">MQYQADNKDNDRKGNGLPNRYDTARVSSLAERPTEGEGPLSGRGAVEQYTPPNAQLSQFLDTESSIIDSIPWIPPEAPSILVRPTESADMQYSQKFPKIPRK</sequence>
<reference evidence="2" key="1">
    <citation type="journal article" date="2015" name="Nature">
        <title>Complex archaea that bridge the gap between prokaryotes and eukaryotes.</title>
        <authorList>
            <person name="Spang A."/>
            <person name="Saw J.H."/>
            <person name="Jorgensen S.L."/>
            <person name="Zaremba-Niedzwiedzka K."/>
            <person name="Martijn J."/>
            <person name="Lind A.E."/>
            <person name="van Eijk R."/>
            <person name="Schleper C."/>
            <person name="Guy L."/>
            <person name="Ettema T.J."/>
        </authorList>
    </citation>
    <scope>NUCLEOTIDE SEQUENCE</scope>
</reference>
<dbReference type="EMBL" id="LAZR01000275">
    <property type="protein sequence ID" value="KKN77682.1"/>
    <property type="molecule type" value="Genomic_DNA"/>
</dbReference>
<dbReference type="AlphaFoldDB" id="A0A0F9TRU8"/>
<evidence type="ECO:0000313" key="2">
    <source>
        <dbReference type="EMBL" id="KKN77682.1"/>
    </source>
</evidence>